<dbReference type="Proteomes" id="UP000191500">
    <property type="component" value="Unassembled WGS sequence"/>
</dbReference>
<reference evidence="2" key="1">
    <citation type="journal article" date="2017" name="Nat. Microbiol.">
        <title>Global analysis of biosynthetic gene clusters reveals vast potential of secondary metabolite production in Penicillium species.</title>
        <authorList>
            <person name="Nielsen J.C."/>
            <person name="Grijseels S."/>
            <person name="Prigent S."/>
            <person name="Ji B."/>
            <person name="Dainat J."/>
            <person name="Nielsen K.F."/>
            <person name="Frisvad J.C."/>
            <person name="Workman M."/>
            <person name="Nielsen J."/>
        </authorList>
    </citation>
    <scope>NUCLEOTIDE SEQUENCE [LARGE SCALE GENOMIC DNA]</scope>
    <source>
        <strain evidence="2">IBT 31321</strain>
    </source>
</reference>
<proteinExistence type="predicted"/>
<accession>A0A1V6V991</accession>
<protein>
    <submittedName>
        <fullName evidence="1">Uncharacterized protein</fullName>
    </submittedName>
</protein>
<organism evidence="1 2">
    <name type="scientific">Penicillium coprophilum</name>
    <dbReference type="NCBI Taxonomy" id="36646"/>
    <lineage>
        <taxon>Eukaryota</taxon>
        <taxon>Fungi</taxon>
        <taxon>Dikarya</taxon>
        <taxon>Ascomycota</taxon>
        <taxon>Pezizomycotina</taxon>
        <taxon>Eurotiomycetes</taxon>
        <taxon>Eurotiomycetidae</taxon>
        <taxon>Eurotiales</taxon>
        <taxon>Aspergillaceae</taxon>
        <taxon>Penicillium</taxon>
    </lineage>
</organism>
<keyword evidence="2" id="KW-1185">Reference proteome</keyword>
<evidence type="ECO:0000313" key="2">
    <source>
        <dbReference type="Proteomes" id="UP000191500"/>
    </source>
</evidence>
<gene>
    <name evidence="1" type="ORF">PENCOP_c001G07618</name>
</gene>
<dbReference type="STRING" id="36646.A0A1V6V991"/>
<sequence length="435" mass="49417">MTANRSVSINYWRYTASALSPQTSMPEAENVTEPEDLSQTRLLPAPALSPQQSMPDNGDLPEPTELSQDELLAKNFYRTPGVHVIIMPKVKDMLAIQGSEELCRKLAKKFFLPEFFFRDLGWNANGMFGSTENMEESDEEASYGTFSRFLSKKVKPKNQEDHARLPGVQNTDLRSTSIPDHTYTWHYMAFCTLWRSCLGPKTETGRVKTDGSNDTTLLLCFDLDNEVVLRLRRLLHSADLKTWNEDPFLMLDFALSIVVDQCEEDLWSFQKPVRDIEERRRQEPVKEIGSDDDDEAFRVLMERYNQLHELSRHVIHISETMDAASNNLGAIVRDHDMWSQSISPSAATKRLSKALLLRQNLISNLNFRAKAFVARMDNEIKCASNFVAVGDSNISKGILKQTRNEGRILSDTVSALTLLFLPGTFISVGQTNLHF</sequence>
<dbReference type="AlphaFoldDB" id="A0A1V6V991"/>
<dbReference type="EMBL" id="MDDG01000001">
    <property type="protein sequence ID" value="OQE47245.1"/>
    <property type="molecule type" value="Genomic_DNA"/>
</dbReference>
<name>A0A1V6V991_9EURO</name>
<comment type="caution">
    <text evidence="1">The sequence shown here is derived from an EMBL/GenBank/DDBJ whole genome shotgun (WGS) entry which is preliminary data.</text>
</comment>
<evidence type="ECO:0000313" key="1">
    <source>
        <dbReference type="EMBL" id="OQE47245.1"/>
    </source>
</evidence>